<feature type="region of interest" description="Disordered" evidence="1">
    <location>
        <begin position="129"/>
        <end position="154"/>
    </location>
</feature>
<comment type="caution">
    <text evidence="2">The sequence shown here is derived from an EMBL/GenBank/DDBJ whole genome shotgun (WGS) entry which is preliminary data.</text>
</comment>
<dbReference type="PANTHER" id="PTHR35218:SF9">
    <property type="entry name" value="ENDONUCLEASE_EXONUCLEASE_PHOSPHATASE DOMAIN-CONTAINING PROTEIN"/>
    <property type="match status" value="1"/>
</dbReference>
<gene>
    <name evidence="2" type="ORF">Slati_3494300</name>
</gene>
<dbReference type="AlphaFoldDB" id="A0AAW2UI24"/>
<organism evidence="2">
    <name type="scientific">Sesamum latifolium</name>
    <dbReference type="NCBI Taxonomy" id="2727402"/>
    <lineage>
        <taxon>Eukaryota</taxon>
        <taxon>Viridiplantae</taxon>
        <taxon>Streptophyta</taxon>
        <taxon>Embryophyta</taxon>
        <taxon>Tracheophyta</taxon>
        <taxon>Spermatophyta</taxon>
        <taxon>Magnoliopsida</taxon>
        <taxon>eudicotyledons</taxon>
        <taxon>Gunneridae</taxon>
        <taxon>Pentapetalae</taxon>
        <taxon>asterids</taxon>
        <taxon>lamiids</taxon>
        <taxon>Lamiales</taxon>
        <taxon>Pedaliaceae</taxon>
        <taxon>Sesamum</taxon>
    </lineage>
</organism>
<evidence type="ECO:0000256" key="1">
    <source>
        <dbReference type="SAM" id="MobiDB-lite"/>
    </source>
</evidence>
<dbReference type="SUPFAM" id="SSF56219">
    <property type="entry name" value="DNase I-like"/>
    <property type="match status" value="1"/>
</dbReference>
<protein>
    <recommendedName>
        <fullName evidence="3">Exo_endo_phos domain-containing protein</fullName>
    </recommendedName>
</protein>
<dbReference type="EMBL" id="JACGWN010000012">
    <property type="protein sequence ID" value="KAL0416624.1"/>
    <property type="molecule type" value="Genomic_DNA"/>
</dbReference>
<proteinExistence type="predicted"/>
<accession>A0AAW2UI24</accession>
<name>A0AAW2UI24_9LAMI</name>
<reference evidence="2" key="2">
    <citation type="journal article" date="2024" name="Plant">
        <title>Genomic evolution and insights into agronomic trait innovations of Sesamum species.</title>
        <authorList>
            <person name="Miao H."/>
            <person name="Wang L."/>
            <person name="Qu L."/>
            <person name="Liu H."/>
            <person name="Sun Y."/>
            <person name="Le M."/>
            <person name="Wang Q."/>
            <person name="Wei S."/>
            <person name="Zheng Y."/>
            <person name="Lin W."/>
            <person name="Duan Y."/>
            <person name="Cao H."/>
            <person name="Xiong S."/>
            <person name="Wang X."/>
            <person name="Wei L."/>
            <person name="Li C."/>
            <person name="Ma Q."/>
            <person name="Ju M."/>
            <person name="Zhao R."/>
            <person name="Li G."/>
            <person name="Mu C."/>
            <person name="Tian Q."/>
            <person name="Mei H."/>
            <person name="Zhang T."/>
            <person name="Gao T."/>
            <person name="Zhang H."/>
        </authorList>
    </citation>
    <scope>NUCLEOTIDE SEQUENCE</scope>
    <source>
        <strain evidence="2">KEN1</strain>
    </source>
</reference>
<feature type="region of interest" description="Disordered" evidence="1">
    <location>
        <begin position="201"/>
        <end position="235"/>
    </location>
</feature>
<dbReference type="Gene3D" id="3.60.10.10">
    <property type="entry name" value="Endonuclease/exonuclease/phosphatase"/>
    <property type="match status" value="1"/>
</dbReference>
<sequence>MEDYIERLGRSLVLMEEEEGDLTLSEEAWRKSYEWMPLDFRPESYYSKLGHGRGQPDASRPIAFPFLRACTRSTVATDVKRGGILNRGSVRCKPRPTHSQSTSGWDAKMRIRVLLDVRKPLKRALRLRSLGGEEGGRTGSGGAYRSPPGSGRRGAAIFDADMEDGHRGWETDWLADDRIGERGAAVTEEAGNIGEVAVRFQEESSENREHGDVGGAVVTSRRLRDEEGKNEPNHEMGRSGCLALLWNKDMVVQLYSFSNNHIDVDILDGTSIANWRFTGFYGELDASRRREVWEKLIRLSRQSDAPWLCAGDFNEILMQLENTGVPRPMWQIEDFRRALNYSDLIDLGFKGARFTWCNRRQAPETV</sequence>
<reference evidence="2" key="1">
    <citation type="submission" date="2020-06" db="EMBL/GenBank/DDBJ databases">
        <authorList>
            <person name="Li T."/>
            <person name="Hu X."/>
            <person name="Zhang T."/>
            <person name="Song X."/>
            <person name="Zhang H."/>
            <person name="Dai N."/>
            <person name="Sheng W."/>
            <person name="Hou X."/>
            <person name="Wei L."/>
        </authorList>
    </citation>
    <scope>NUCLEOTIDE SEQUENCE</scope>
    <source>
        <strain evidence="2">KEN1</strain>
        <tissue evidence="2">Leaf</tissue>
    </source>
</reference>
<feature type="compositionally biased region" description="Basic and acidic residues" evidence="1">
    <location>
        <begin position="201"/>
        <end position="212"/>
    </location>
</feature>
<dbReference type="InterPro" id="IPR036691">
    <property type="entry name" value="Endo/exonu/phosph_ase_sf"/>
</dbReference>
<evidence type="ECO:0000313" key="2">
    <source>
        <dbReference type="EMBL" id="KAL0416624.1"/>
    </source>
</evidence>
<dbReference type="PANTHER" id="PTHR35218">
    <property type="entry name" value="RNASE H DOMAIN-CONTAINING PROTEIN"/>
    <property type="match status" value="1"/>
</dbReference>
<evidence type="ECO:0008006" key="3">
    <source>
        <dbReference type="Google" id="ProtNLM"/>
    </source>
</evidence>
<feature type="compositionally biased region" description="Basic and acidic residues" evidence="1">
    <location>
        <begin position="222"/>
        <end position="235"/>
    </location>
</feature>